<dbReference type="InterPro" id="IPR038923">
    <property type="entry name" value="Centrobin"/>
</dbReference>
<feature type="non-terminal residue" evidence="2">
    <location>
        <position position="238"/>
    </location>
</feature>
<proteinExistence type="predicted"/>
<sequence length="238" mass="27184">ESQKVEVAIMEAKFENAQRKLEADLHAQMEKEIADQAAEFHSRIETSLEEVAGRHRKQVAELQSRHQRDMERQAAALNEERQKKEEDYRRQLKELEDKLQEMRTENLALGQSKIKLESQRMEILTKLQYMMQSQWNEAVSLLVTTPQKRSLNGSFLSNQSSGQLASAPAVTGSSTSVTSLGLVTSGSGMRKPESESQAHDNPDVLRRPTTVSTAVLENEKGERQEERERMDRVEEYLQ</sequence>
<evidence type="ECO:0000313" key="3">
    <source>
        <dbReference type="Proteomes" id="UP000678393"/>
    </source>
</evidence>
<feature type="non-terminal residue" evidence="2">
    <location>
        <position position="1"/>
    </location>
</feature>
<dbReference type="Proteomes" id="UP000678393">
    <property type="component" value="Unassembled WGS sequence"/>
</dbReference>
<keyword evidence="3" id="KW-1185">Reference proteome</keyword>
<feature type="compositionally biased region" description="Low complexity" evidence="1">
    <location>
        <begin position="170"/>
        <end position="188"/>
    </location>
</feature>
<evidence type="ECO:0000313" key="2">
    <source>
        <dbReference type="EMBL" id="CAG5122826.1"/>
    </source>
</evidence>
<dbReference type="AlphaFoldDB" id="A0A8S3Z7F2"/>
<dbReference type="GO" id="GO:1902410">
    <property type="term" value="P:mitotic cytokinetic process"/>
    <property type="evidence" value="ECO:0007669"/>
    <property type="project" value="TreeGrafter"/>
</dbReference>
<dbReference type="GO" id="GO:1902017">
    <property type="term" value="P:regulation of cilium assembly"/>
    <property type="evidence" value="ECO:0007669"/>
    <property type="project" value="InterPro"/>
</dbReference>
<dbReference type="GO" id="GO:0005813">
    <property type="term" value="C:centrosome"/>
    <property type="evidence" value="ECO:0007669"/>
    <property type="project" value="TreeGrafter"/>
</dbReference>
<dbReference type="OrthoDB" id="8190486at2759"/>
<feature type="region of interest" description="Disordered" evidence="1">
    <location>
        <begin position="158"/>
        <end position="238"/>
    </location>
</feature>
<dbReference type="PANTHER" id="PTHR34439:SF1">
    <property type="entry name" value="CENTROBIN"/>
    <property type="match status" value="1"/>
</dbReference>
<feature type="region of interest" description="Disordered" evidence="1">
    <location>
        <begin position="52"/>
        <end position="89"/>
    </location>
</feature>
<dbReference type="PANTHER" id="PTHR34439">
    <property type="entry name" value="CENTROBIN"/>
    <property type="match status" value="1"/>
</dbReference>
<dbReference type="GO" id="GO:0005814">
    <property type="term" value="C:centriole"/>
    <property type="evidence" value="ECO:0007669"/>
    <property type="project" value="TreeGrafter"/>
</dbReference>
<gene>
    <name evidence="2" type="ORF">CUNI_LOCUS8384</name>
</gene>
<evidence type="ECO:0000256" key="1">
    <source>
        <dbReference type="SAM" id="MobiDB-lite"/>
    </source>
</evidence>
<feature type="compositionally biased region" description="Basic and acidic residues" evidence="1">
    <location>
        <begin position="190"/>
        <end position="206"/>
    </location>
</feature>
<accession>A0A8S3Z7F2</accession>
<feature type="compositionally biased region" description="Basic and acidic residues" evidence="1">
    <location>
        <begin position="217"/>
        <end position="238"/>
    </location>
</feature>
<dbReference type="EMBL" id="CAJHNH020001372">
    <property type="protein sequence ID" value="CAG5122826.1"/>
    <property type="molecule type" value="Genomic_DNA"/>
</dbReference>
<dbReference type="GO" id="GO:0007099">
    <property type="term" value="P:centriole replication"/>
    <property type="evidence" value="ECO:0007669"/>
    <property type="project" value="InterPro"/>
</dbReference>
<organism evidence="2 3">
    <name type="scientific">Candidula unifasciata</name>
    <dbReference type="NCBI Taxonomy" id="100452"/>
    <lineage>
        <taxon>Eukaryota</taxon>
        <taxon>Metazoa</taxon>
        <taxon>Spiralia</taxon>
        <taxon>Lophotrochozoa</taxon>
        <taxon>Mollusca</taxon>
        <taxon>Gastropoda</taxon>
        <taxon>Heterobranchia</taxon>
        <taxon>Euthyneura</taxon>
        <taxon>Panpulmonata</taxon>
        <taxon>Eupulmonata</taxon>
        <taxon>Stylommatophora</taxon>
        <taxon>Helicina</taxon>
        <taxon>Helicoidea</taxon>
        <taxon>Geomitridae</taxon>
        <taxon>Candidula</taxon>
    </lineage>
</organism>
<name>A0A8S3Z7F2_9EUPU</name>
<dbReference type="GO" id="GO:0051299">
    <property type="term" value="P:centrosome separation"/>
    <property type="evidence" value="ECO:0007669"/>
    <property type="project" value="TreeGrafter"/>
</dbReference>
<protein>
    <submittedName>
        <fullName evidence="2">Uncharacterized protein</fullName>
    </submittedName>
</protein>
<feature type="compositionally biased region" description="Basic and acidic residues" evidence="1">
    <location>
        <begin position="63"/>
        <end position="89"/>
    </location>
</feature>
<comment type="caution">
    <text evidence="2">The sequence shown here is derived from an EMBL/GenBank/DDBJ whole genome shotgun (WGS) entry which is preliminary data.</text>
</comment>
<reference evidence="2" key="1">
    <citation type="submission" date="2021-04" db="EMBL/GenBank/DDBJ databases">
        <authorList>
            <consortium name="Molecular Ecology Group"/>
        </authorList>
    </citation>
    <scope>NUCLEOTIDE SEQUENCE</scope>
</reference>